<dbReference type="STRING" id="1314800.A0A1B7ND24"/>
<keyword evidence="3" id="KW-1185">Reference proteome</keyword>
<organism evidence="2 3">
    <name type="scientific">Rhizopogon vinicolor AM-OR11-026</name>
    <dbReference type="NCBI Taxonomy" id="1314800"/>
    <lineage>
        <taxon>Eukaryota</taxon>
        <taxon>Fungi</taxon>
        <taxon>Dikarya</taxon>
        <taxon>Basidiomycota</taxon>
        <taxon>Agaricomycotina</taxon>
        <taxon>Agaricomycetes</taxon>
        <taxon>Agaricomycetidae</taxon>
        <taxon>Boletales</taxon>
        <taxon>Suillineae</taxon>
        <taxon>Rhizopogonaceae</taxon>
        <taxon>Rhizopogon</taxon>
    </lineage>
</organism>
<dbReference type="GO" id="GO:0016491">
    <property type="term" value="F:oxidoreductase activity"/>
    <property type="evidence" value="ECO:0007669"/>
    <property type="project" value="UniProtKB-KW"/>
</dbReference>
<dbReference type="AlphaFoldDB" id="A0A1B7ND24"/>
<dbReference type="InParanoid" id="A0A1B7ND24"/>
<gene>
    <name evidence="2" type="ORF">K503DRAFT_789958</name>
</gene>
<evidence type="ECO:0000313" key="2">
    <source>
        <dbReference type="EMBL" id="OAX42740.1"/>
    </source>
</evidence>
<dbReference type="Pfam" id="PF00106">
    <property type="entry name" value="adh_short"/>
    <property type="match status" value="1"/>
</dbReference>
<reference evidence="2 3" key="1">
    <citation type="submission" date="2016-06" db="EMBL/GenBank/DDBJ databases">
        <title>Comparative genomics of the ectomycorrhizal sister species Rhizopogon vinicolor and Rhizopogon vesiculosus (Basidiomycota: Boletales) reveals a divergence of the mating type B locus.</title>
        <authorList>
            <consortium name="DOE Joint Genome Institute"/>
            <person name="Mujic A.B."/>
            <person name="Kuo A."/>
            <person name="Tritt A."/>
            <person name="Lipzen A."/>
            <person name="Chen C."/>
            <person name="Johnson J."/>
            <person name="Sharma A."/>
            <person name="Barry K."/>
            <person name="Grigoriev I.V."/>
            <person name="Spatafora J.W."/>
        </authorList>
    </citation>
    <scope>NUCLEOTIDE SEQUENCE [LARGE SCALE GENOMIC DNA]</scope>
    <source>
        <strain evidence="2 3">AM-OR11-026</strain>
    </source>
</reference>
<dbReference type="SUPFAM" id="SSF51735">
    <property type="entry name" value="NAD(P)-binding Rossmann-fold domains"/>
    <property type="match status" value="1"/>
</dbReference>
<sequence>MNFLSKSFDPITDLPDMSGKVVLITGGNAGLGYSTVKHLARHGAKVYMGARNQSKAEAVIAQLKTEGLGPGNGEVVWLEIDLKNPRNSKKAAEEFMKLEKRLDVLSLVISHIVLTRSLQPLLDQTAAEPNSDVRIVIVSSDVQRIVSGTPRFRNLDDLNTEYKDALFPAFARYCMTKLANTLYASELQRRLTTAGSRITVMSLHPGGVYTYFNQPSIPYYQFILKPTMFLLFSHPDKGAYNSAFAAASDEVTKEREKFRGAYLKPVGKVSKPTKMARDEGLAKEFLDFVETFLQEKGI</sequence>
<accession>A0A1B7ND24</accession>
<dbReference type="PANTHER" id="PTHR43157:SF31">
    <property type="entry name" value="PHOSPHATIDYLINOSITOL-GLYCAN BIOSYNTHESIS CLASS F PROTEIN"/>
    <property type="match status" value="1"/>
</dbReference>
<evidence type="ECO:0000256" key="1">
    <source>
        <dbReference type="ARBA" id="ARBA00023002"/>
    </source>
</evidence>
<dbReference type="EMBL" id="KV448150">
    <property type="protein sequence ID" value="OAX42740.1"/>
    <property type="molecule type" value="Genomic_DNA"/>
</dbReference>
<keyword evidence="1" id="KW-0560">Oxidoreductase</keyword>
<evidence type="ECO:0000313" key="3">
    <source>
        <dbReference type="Proteomes" id="UP000092154"/>
    </source>
</evidence>
<dbReference type="Gene3D" id="3.40.50.720">
    <property type="entry name" value="NAD(P)-binding Rossmann-like Domain"/>
    <property type="match status" value="2"/>
</dbReference>
<dbReference type="InterPro" id="IPR036291">
    <property type="entry name" value="NAD(P)-bd_dom_sf"/>
</dbReference>
<dbReference type="InterPro" id="IPR002347">
    <property type="entry name" value="SDR_fam"/>
</dbReference>
<protein>
    <submittedName>
        <fullName evidence="2">NAD(P)-binding protein</fullName>
    </submittedName>
</protein>
<dbReference type="OrthoDB" id="191139at2759"/>
<proteinExistence type="predicted"/>
<dbReference type="PRINTS" id="PR00081">
    <property type="entry name" value="GDHRDH"/>
</dbReference>
<dbReference type="PANTHER" id="PTHR43157">
    <property type="entry name" value="PHOSPHATIDYLINOSITOL-GLYCAN BIOSYNTHESIS CLASS F PROTEIN-RELATED"/>
    <property type="match status" value="1"/>
</dbReference>
<dbReference type="Proteomes" id="UP000092154">
    <property type="component" value="Unassembled WGS sequence"/>
</dbReference>
<name>A0A1B7ND24_9AGAM</name>